<evidence type="ECO:0008006" key="3">
    <source>
        <dbReference type="Google" id="ProtNLM"/>
    </source>
</evidence>
<reference evidence="1 2" key="1">
    <citation type="submission" date="2022-12" db="EMBL/GenBank/DDBJ databases">
        <title>Sphingomonas abieness sp. nov., an endophytic bacterium isolated from Abies koreana.</title>
        <authorList>
            <person name="Jiang L."/>
            <person name="Lee J."/>
        </authorList>
    </citation>
    <scope>NUCLEOTIDE SEQUENCE [LARGE SCALE GENOMIC DNA]</scope>
    <source>
        <strain evidence="2">PAMB 00755</strain>
    </source>
</reference>
<evidence type="ECO:0000313" key="1">
    <source>
        <dbReference type="EMBL" id="WBO24516.1"/>
    </source>
</evidence>
<dbReference type="Gene3D" id="2.40.128.110">
    <property type="entry name" value="Lipid/polyisoprenoid-binding, YceI-like"/>
    <property type="match status" value="1"/>
</dbReference>
<accession>A0ABY7NYR8</accession>
<proteinExistence type="predicted"/>
<dbReference type="InterPro" id="IPR036761">
    <property type="entry name" value="TTHA0802/YceI-like_sf"/>
</dbReference>
<organism evidence="1 2">
    <name type="scientific">Sphingomonas abietis</name>
    <dbReference type="NCBI Taxonomy" id="3012344"/>
    <lineage>
        <taxon>Bacteria</taxon>
        <taxon>Pseudomonadati</taxon>
        <taxon>Pseudomonadota</taxon>
        <taxon>Alphaproteobacteria</taxon>
        <taxon>Sphingomonadales</taxon>
        <taxon>Sphingomonadaceae</taxon>
        <taxon>Sphingomonas</taxon>
    </lineage>
</organism>
<protein>
    <recommendedName>
        <fullName evidence="3">Lipid/polyisoprenoid-binding YceI-like domain-containing protein</fullName>
    </recommendedName>
</protein>
<evidence type="ECO:0000313" key="2">
    <source>
        <dbReference type="Proteomes" id="UP001210865"/>
    </source>
</evidence>
<keyword evidence="2" id="KW-1185">Reference proteome</keyword>
<dbReference type="SUPFAM" id="SSF101874">
    <property type="entry name" value="YceI-like"/>
    <property type="match status" value="1"/>
</dbReference>
<name>A0ABY7NYR8_9SPHN</name>
<dbReference type="EMBL" id="CP115174">
    <property type="protein sequence ID" value="WBO24516.1"/>
    <property type="molecule type" value="Genomic_DNA"/>
</dbReference>
<gene>
    <name evidence="1" type="ORF">PBT88_01455</name>
</gene>
<dbReference type="RefSeq" id="WP_270079136.1">
    <property type="nucleotide sequence ID" value="NZ_CP115174.1"/>
</dbReference>
<dbReference type="Proteomes" id="UP001210865">
    <property type="component" value="Chromosome"/>
</dbReference>
<sequence length="52" mass="5642">MPFQLAITGKQAHMQGSLTIDRRWFGVGQGQFAGTEAVAANVRIDIVINAQQ</sequence>